<dbReference type="InterPro" id="IPR027303">
    <property type="entry name" value="Gln_synth_gly_rich_site"/>
</dbReference>
<feature type="domain" description="GS beta-grasp" evidence="8">
    <location>
        <begin position="13"/>
        <end position="96"/>
    </location>
</feature>
<dbReference type="InterPro" id="IPR008147">
    <property type="entry name" value="Gln_synt_N"/>
</dbReference>
<keyword evidence="2 10" id="KW-0436">Ligase</keyword>
<dbReference type="PANTHER" id="PTHR43785:SF14">
    <property type="entry name" value="GLUTAMINE SYNTHETASE"/>
    <property type="match status" value="1"/>
</dbReference>
<evidence type="ECO:0000313" key="11">
    <source>
        <dbReference type="Proteomes" id="UP000325302"/>
    </source>
</evidence>
<sequence>MIPAEIDRVMKEKQIKYVLAQFVDIHGVAKTKSVPANCLMDVVEKGAGFAGFAVWGLGMEPHGPDFMARGDLSTFSPVPWQPGYARIACDGYVSGKPHPYCSRVVLKRQLAQLEQQGWTLNSGLEPEFSLFNRADDGTLTPVDESDVLAKPCYDYKGLSRSREFLEQLVDALQQVDFDVYQIDHEDANGQFEINYTYSDALTSADRFTFVRMAAGEIANKLGMVCSFMPKPASDRTGNGMHFHLSITDEQGTNLFHDPSDVNGMGLSKMAYHFIAGILEHAQALCAFSAPTVNSYKRLVVGGNSSGATWAPAYICYGDNNRSAMVRIPYGRLEFRLPDSGCNPYLVHAALIAAGMDGIERELDPGDPVNLNLYNLSLAEIKEKGVRILPQNLNEALDALEADTLITQKLGTEIVSEFLKVKRTEWIEYSRHVSDWELKHYAEFF</sequence>
<comment type="similarity">
    <text evidence="6 7">Belongs to the glutamine synthetase family.</text>
</comment>
<evidence type="ECO:0000256" key="7">
    <source>
        <dbReference type="RuleBase" id="RU000384"/>
    </source>
</evidence>
<evidence type="ECO:0000256" key="2">
    <source>
        <dbReference type="ARBA" id="ARBA00022598"/>
    </source>
</evidence>
<evidence type="ECO:0000256" key="6">
    <source>
        <dbReference type="PROSITE-ProRule" id="PRU01330"/>
    </source>
</evidence>
<dbReference type="InterPro" id="IPR014746">
    <property type="entry name" value="Gln_synth/guanido_kin_cat_dom"/>
</dbReference>
<dbReference type="SUPFAM" id="SSF54368">
    <property type="entry name" value="Glutamine synthetase, N-terminal domain"/>
    <property type="match status" value="1"/>
</dbReference>
<dbReference type="PANTHER" id="PTHR43785">
    <property type="entry name" value="GAMMA-GLUTAMYLPUTRESCINE SYNTHETASE"/>
    <property type="match status" value="1"/>
</dbReference>
<evidence type="ECO:0000313" key="10">
    <source>
        <dbReference type="EMBL" id="KAA0874428.1"/>
    </source>
</evidence>
<evidence type="ECO:0000256" key="3">
    <source>
        <dbReference type="ARBA" id="ARBA00022741"/>
    </source>
</evidence>
<dbReference type="PROSITE" id="PS51987">
    <property type="entry name" value="GS_CATALYTIC"/>
    <property type="match status" value="1"/>
</dbReference>
<dbReference type="GO" id="GO:0005524">
    <property type="term" value="F:ATP binding"/>
    <property type="evidence" value="ECO:0007669"/>
    <property type="project" value="UniProtKB-KW"/>
</dbReference>
<dbReference type="SUPFAM" id="SSF55931">
    <property type="entry name" value="Glutamine synthetase/guanido kinase"/>
    <property type="match status" value="1"/>
</dbReference>
<keyword evidence="5" id="KW-0460">Magnesium</keyword>
<dbReference type="RefSeq" id="WP_149391161.1">
    <property type="nucleotide sequence ID" value="NZ_SMRS01000006.1"/>
</dbReference>
<dbReference type="SMART" id="SM01230">
    <property type="entry name" value="Gln-synt_C"/>
    <property type="match status" value="1"/>
</dbReference>
<evidence type="ECO:0000256" key="5">
    <source>
        <dbReference type="ARBA" id="ARBA00022842"/>
    </source>
</evidence>
<comment type="caution">
    <text evidence="10">The sequence shown here is derived from an EMBL/GenBank/DDBJ whole genome shotgun (WGS) entry which is preliminary data.</text>
</comment>
<dbReference type="EC" id="6.3.1.2" evidence="10"/>
<feature type="domain" description="GS catalytic" evidence="9">
    <location>
        <begin position="102"/>
        <end position="444"/>
    </location>
</feature>
<dbReference type="EMBL" id="SMRS01000006">
    <property type="protein sequence ID" value="KAA0874428.1"/>
    <property type="molecule type" value="Genomic_DNA"/>
</dbReference>
<keyword evidence="3" id="KW-0547">Nucleotide-binding</keyword>
<gene>
    <name evidence="10" type="primary">glnT</name>
    <name evidence="10" type="ORF">E1H14_09145</name>
</gene>
<dbReference type="NCBIfam" id="TIGR03105">
    <property type="entry name" value="gln_synth_III"/>
    <property type="match status" value="1"/>
</dbReference>
<reference evidence="10 11" key="1">
    <citation type="submission" date="2019-03" db="EMBL/GenBank/DDBJ databases">
        <title>Nitrincola sp. nov. isolated from an Indian soda lake.</title>
        <authorList>
            <person name="Joshi A."/>
            <person name="Thite S.V."/>
            <person name="Joseph N."/>
            <person name="Dhotre D."/>
            <person name="Moorthy M."/>
            <person name="Shouche Y.S."/>
        </authorList>
    </citation>
    <scope>NUCLEOTIDE SEQUENCE [LARGE SCALE GENOMIC DNA]</scope>
    <source>
        <strain evidence="10 11">MEB193</strain>
    </source>
</reference>
<dbReference type="InterPro" id="IPR017536">
    <property type="entry name" value="Glutamine_synthetase_typeIII"/>
</dbReference>
<accession>A0A5A9W2R8</accession>
<dbReference type="Proteomes" id="UP000325302">
    <property type="component" value="Unassembled WGS sequence"/>
</dbReference>
<organism evidence="10 11">
    <name type="scientific">Nitrincola tapanii</name>
    <dbReference type="NCBI Taxonomy" id="1708751"/>
    <lineage>
        <taxon>Bacteria</taxon>
        <taxon>Pseudomonadati</taxon>
        <taxon>Pseudomonadota</taxon>
        <taxon>Gammaproteobacteria</taxon>
        <taxon>Oceanospirillales</taxon>
        <taxon>Oceanospirillaceae</taxon>
        <taxon>Nitrincola</taxon>
    </lineage>
</organism>
<proteinExistence type="inferred from homology"/>
<dbReference type="Pfam" id="PF00120">
    <property type="entry name" value="Gln-synt_C"/>
    <property type="match status" value="1"/>
</dbReference>
<dbReference type="InterPro" id="IPR008146">
    <property type="entry name" value="Gln_synth_cat_dom"/>
</dbReference>
<evidence type="ECO:0000256" key="1">
    <source>
        <dbReference type="ARBA" id="ARBA00001946"/>
    </source>
</evidence>
<evidence type="ECO:0000256" key="4">
    <source>
        <dbReference type="ARBA" id="ARBA00022840"/>
    </source>
</evidence>
<dbReference type="GO" id="GO:0004356">
    <property type="term" value="F:glutamine synthetase activity"/>
    <property type="evidence" value="ECO:0007669"/>
    <property type="project" value="UniProtKB-EC"/>
</dbReference>
<dbReference type="Gene3D" id="3.10.20.70">
    <property type="entry name" value="Glutamine synthetase, N-terminal domain"/>
    <property type="match status" value="1"/>
</dbReference>
<dbReference type="PROSITE" id="PS51986">
    <property type="entry name" value="GS_BETA_GRASP"/>
    <property type="match status" value="1"/>
</dbReference>
<protein>
    <submittedName>
        <fullName evidence="10">Type III glutamate--ammonia ligase</fullName>
        <ecNumber evidence="10">6.3.1.2</ecNumber>
    </submittedName>
</protein>
<dbReference type="AlphaFoldDB" id="A0A5A9W2R8"/>
<dbReference type="OrthoDB" id="9789509at2"/>
<dbReference type="PROSITE" id="PS00181">
    <property type="entry name" value="GLNA_ATP"/>
    <property type="match status" value="1"/>
</dbReference>
<evidence type="ECO:0000259" key="8">
    <source>
        <dbReference type="PROSITE" id="PS51986"/>
    </source>
</evidence>
<dbReference type="GO" id="GO:0006542">
    <property type="term" value="P:glutamine biosynthetic process"/>
    <property type="evidence" value="ECO:0007669"/>
    <property type="project" value="InterPro"/>
</dbReference>
<keyword evidence="4" id="KW-0067">ATP-binding</keyword>
<comment type="cofactor">
    <cofactor evidence="1">
        <name>Mg(2+)</name>
        <dbReference type="ChEBI" id="CHEBI:18420"/>
    </cofactor>
</comment>
<evidence type="ECO:0000259" key="9">
    <source>
        <dbReference type="PROSITE" id="PS51987"/>
    </source>
</evidence>
<keyword evidence="11" id="KW-1185">Reference proteome</keyword>
<dbReference type="Gene3D" id="3.30.590.10">
    <property type="entry name" value="Glutamine synthetase/guanido kinase, catalytic domain"/>
    <property type="match status" value="1"/>
</dbReference>
<dbReference type="InterPro" id="IPR036651">
    <property type="entry name" value="Gln_synt_N_sf"/>
</dbReference>
<name>A0A5A9W2R8_9GAMM</name>